<keyword evidence="5" id="KW-0479">Metal-binding</keyword>
<evidence type="ECO:0000256" key="5">
    <source>
        <dbReference type="HAMAP-Rule" id="MF_00320"/>
    </source>
</evidence>
<dbReference type="GO" id="GO:0006351">
    <property type="term" value="P:DNA-templated transcription"/>
    <property type="evidence" value="ECO:0007669"/>
    <property type="project" value="UniProtKB-UniRule"/>
</dbReference>
<dbReference type="AlphaFoldDB" id="A0A2R7Y5R5"/>
<dbReference type="InterPro" id="IPR011262">
    <property type="entry name" value="DNA-dir_RNA_pol_insert"/>
</dbReference>
<dbReference type="GO" id="GO:0016491">
    <property type="term" value="F:oxidoreductase activity"/>
    <property type="evidence" value="ECO:0007669"/>
    <property type="project" value="UniProtKB-ARBA"/>
</dbReference>
<dbReference type="PANTHER" id="PTHR11800:SF2">
    <property type="entry name" value="DNA-DIRECTED RNA POLYMERASE II SUBUNIT RPB3"/>
    <property type="match status" value="1"/>
</dbReference>
<feature type="domain" description="4Fe-4S ferredoxin-type" evidence="6">
    <location>
        <begin position="209"/>
        <end position="232"/>
    </location>
</feature>
<comment type="catalytic activity">
    <reaction evidence="5">
        <text>RNA(n) + a ribonucleoside 5'-triphosphate = RNA(n+1) + diphosphate</text>
        <dbReference type="Rhea" id="RHEA:21248"/>
        <dbReference type="Rhea" id="RHEA-COMP:14527"/>
        <dbReference type="Rhea" id="RHEA-COMP:17342"/>
        <dbReference type="ChEBI" id="CHEBI:33019"/>
        <dbReference type="ChEBI" id="CHEBI:61557"/>
        <dbReference type="ChEBI" id="CHEBI:140395"/>
        <dbReference type="EC" id="2.7.7.6"/>
    </reaction>
</comment>
<dbReference type="GO" id="GO:0003677">
    <property type="term" value="F:DNA binding"/>
    <property type="evidence" value="ECO:0007669"/>
    <property type="project" value="UniProtKB-UniRule"/>
</dbReference>
<comment type="similarity">
    <text evidence="4 5">Belongs to the archaeal Rpo3/eukaryotic RPB3 RNA polymerase subunit family.</text>
</comment>
<comment type="subunit">
    <text evidence="5">Part of the RNA polymerase complex.</text>
</comment>
<evidence type="ECO:0000259" key="6">
    <source>
        <dbReference type="PROSITE" id="PS51379"/>
    </source>
</evidence>
<dbReference type="Pfam" id="PF01193">
    <property type="entry name" value="RNA_pol_L"/>
    <property type="match status" value="1"/>
</dbReference>
<keyword evidence="5" id="KW-0003">3Fe-4S</keyword>
<evidence type="ECO:0000256" key="1">
    <source>
        <dbReference type="ARBA" id="ARBA00022478"/>
    </source>
</evidence>
<keyword evidence="5" id="KW-0963">Cytoplasm</keyword>
<dbReference type="PROSITE" id="PS00446">
    <property type="entry name" value="RNA_POL_D_30KD"/>
    <property type="match status" value="1"/>
</dbReference>
<feature type="binding site" evidence="5">
    <location>
        <position position="218"/>
    </location>
    <ligand>
        <name>[3Fe-4S] cluster</name>
        <dbReference type="ChEBI" id="CHEBI:21137"/>
    </ligand>
</feature>
<dbReference type="PROSITE" id="PS51379">
    <property type="entry name" value="4FE4S_FER_2"/>
    <property type="match status" value="2"/>
</dbReference>
<comment type="caution">
    <text evidence="7">The sequence shown here is derived from an EMBL/GenBank/DDBJ whole genome shotgun (WGS) entry which is preliminary data.</text>
</comment>
<dbReference type="InterPro" id="IPR050518">
    <property type="entry name" value="Rpo3/RPB3_RNA_Pol_subunit"/>
</dbReference>
<dbReference type="PANTHER" id="PTHR11800">
    <property type="entry name" value="DNA-DIRECTED RNA POLYMERASE"/>
    <property type="match status" value="1"/>
</dbReference>
<dbReference type="Gene3D" id="3.30.70.20">
    <property type="match status" value="1"/>
</dbReference>
<dbReference type="PROSITE" id="PS00198">
    <property type="entry name" value="4FE4S_FER_1"/>
    <property type="match status" value="2"/>
</dbReference>
<dbReference type="InterPro" id="IPR017900">
    <property type="entry name" value="4Fe4S_Fe_S_CS"/>
</dbReference>
<dbReference type="EMBL" id="NBVN01000004">
    <property type="protein sequence ID" value="PUA32202.1"/>
    <property type="molecule type" value="Genomic_DNA"/>
</dbReference>
<dbReference type="GO" id="GO:0005737">
    <property type="term" value="C:cytoplasm"/>
    <property type="evidence" value="ECO:0007669"/>
    <property type="project" value="UniProtKB-SubCell"/>
</dbReference>
<gene>
    <name evidence="5" type="primary">rpo3</name>
    <name evidence="5" type="synonym">rpoD</name>
    <name evidence="7" type="ORF">B7O98_05905</name>
</gene>
<dbReference type="InterPro" id="IPR011263">
    <property type="entry name" value="DNA-dir_RNA_pol_RpoA/D/Rpb3"/>
</dbReference>
<keyword evidence="5" id="KW-0808">Transferase</keyword>
<dbReference type="SUPFAM" id="SSF56553">
    <property type="entry name" value="Insert subdomain of RNA polymerase alpha subunit"/>
    <property type="match status" value="1"/>
</dbReference>
<dbReference type="InterPro" id="IPR017896">
    <property type="entry name" value="4Fe4S_Fe-S-bd"/>
</dbReference>
<reference evidence="7" key="1">
    <citation type="submission" date="2017-04" db="EMBL/GenBank/DDBJ databases">
        <authorList>
            <person name="Afonso C.L."/>
            <person name="Miller P.J."/>
            <person name="Scott M.A."/>
            <person name="Spackman E."/>
            <person name="Goraichik I."/>
            <person name="Dimitrov K.M."/>
            <person name="Suarez D.L."/>
            <person name="Swayne D.E."/>
        </authorList>
    </citation>
    <scope>NUCLEOTIDE SEQUENCE</scope>
    <source>
        <strain evidence="7">NZ3</strain>
    </source>
</reference>
<name>A0A2R7Y5R5_9CREN</name>
<evidence type="ECO:0000313" key="8">
    <source>
        <dbReference type="Proteomes" id="UP000244093"/>
    </source>
</evidence>
<keyword evidence="1 5" id="KW-0240">DNA-directed RNA polymerase</keyword>
<dbReference type="InterPro" id="IPR036603">
    <property type="entry name" value="RBP11-like"/>
</dbReference>
<keyword evidence="2 5" id="KW-0548">Nucleotidyltransferase</keyword>
<dbReference type="GO" id="GO:0003899">
    <property type="term" value="F:DNA-directed RNA polymerase activity"/>
    <property type="evidence" value="ECO:0007669"/>
    <property type="project" value="UniProtKB-UniRule"/>
</dbReference>
<dbReference type="GO" id="GO:0046872">
    <property type="term" value="F:metal ion binding"/>
    <property type="evidence" value="ECO:0007669"/>
    <property type="project" value="UniProtKB-KW"/>
</dbReference>
<reference evidence="7" key="2">
    <citation type="journal article" date="2018" name="Syst. Appl. Microbiol.">
        <title>A new symbiotic nanoarchaeote (Candidatus Nanoclepta minutus) and its host (Zestosphaera tikiterensis gen. nov., sp. nov.) from a New Zealand hot spring.</title>
        <authorList>
            <person name="St John E."/>
            <person name="Liu Y."/>
            <person name="Podar M."/>
            <person name="Stott M.B."/>
            <person name="Meneghin J."/>
            <person name="Chen Z."/>
            <person name="Lagutin K."/>
            <person name="Mitchell K."/>
            <person name="Reysenbach A.L."/>
        </authorList>
    </citation>
    <scope>NUCLEOTIDE SEQUENCE [LARGE SCALE GENOMIC DNA]</scope>
    <source>
        <strain evidence="7">NZ3</strain>
    </source>
</reference>
<dbReference type="GO" id="GO:0000428">
    <property type="term" value="C:DNA-directed RNA polymerase complex"/>
    <property type="evidence" value="ECO:0007669"/>
    <property type="project" value="UniProtKB-KW"/>
</dbReference>
<dbReference type="InterPro" id="IPR022842">
    <property type="entry name" value="RNAP_Rpo3/Rpb3/RPAC1"/>
</dbReference>
<dbReference type="GO" id="GO:0051538">
    <property type="term" value="F:3 iron, 4 sulfur cluster binding"/>
    <property type="evidence" value="ECO:0007669"/>
    <property type="project" value="UniProtKB-KW"/>
</dbReference>
<comment type="function">
    <text evidence="5">DNA-dependent RNA polymerase (RNAP) catalyzes the transcription of DNA into RNA using the four ribonucleoside triphosphates as substrates.</text>
</comment>
<comment type="subcellular location">
    <subcellularLocation>
        <location evidence="5">Cytoplasm</location>
    </subcellularLocation>
</comment>
<evidence type="ECO:0000256" key="3">
    <source>
        <dbReference type="ARBA" id="ARBA00023163"/>
    </source>
</evidence>
<dbReference type="SUPFAM" id="SSF55257">
    <property type="entry name" value="RBP11-like subunits of RNA polymerase"/>
    <property type="match status" value="1"/>
</dbReference>
<dbReference type="NCBIfam" id="NF001988">
    <property type="entry name" value="PRK00783.1"/>
    <property type="match status" value="1"/>
</dbReference>
<sequence>MGKFAVEVIEKDEKTVKLKFKGVPLQILNALRRAALEYVPTMAVDLVVFRDNTSVLHDEIIAHRLGLIPLKSDEALNKYKSPEECVDVKPEESLDCYAHLTLEASTGPDEVKDIYSGDLKPVTDPKVRPAYDRIPIVRLGPRQSIALDAYARLGRGVEHIKWSPATISTVTYLAQINVDVSKCNLCGKCVEVCPREALAIEGNVLKTYEDRCIICRQCVRVCPTEAIDVTHKEDEYILTIESSGALRPERIVFEALKIVASKLDMLLSRLELIVKAEVRG</sequence>
<keyword evidence="3 5" id="KW-0804">Transcription</keyword>
<accession>A0A2R7Y5R5</accession>
<dbReference type="HAMAP" id="MF_00320">
    <property type="entry name" value="RNApol_arch_Rpo3"/>
    <property type="match status" value="1"/>
</dbReference>
<evidence type="ECO:0000256" key="2">
    <source>
        <dbReference type="ARBA" id="ARBA00022695"/>
    </source>
</evidence>
<dbReference type="Pfam" id="PF00037">
    <property type="entry name" value="Fer4"/>
    <property type="match status" value="2"/>
</dbReference>
<evidence type="ECO:0000256" key="4">
    <source>
        <dbReference type="ARBA" id="ARBA00025804"/>
    </source>
</evidence>
<keyword evidence="5" id="KW-0408">Iron</keyword>
<dbReference type="EC" id="2.7.7.6" evidence="5"/>
<feature type="binding site" evidence="5">
    <location>
        <position position="215"/>
    </location>
    <ligand>
        <name>[3Fe-4S] cluster</name>
        <dbReference type="ChEBI" id="CHEBI:21137"/>
    </ligand>
</feature>
<protein>
    <recommendedName>
        <fullName evidence="5">DNA-directed RNA polymerase subunit Rpo3</fullName>
        <ecNumber evidence="5">2.7.7.6</ecNumber>
    </recommendedName>
    <alternativeName>
        <fullName evidence="5">DNA-directed RNA polymerase subunit D</fullName>
    </alternativeName>
</protein>
<dbReference type="Pfam" id="PF01000">
    <property type="entry name" value="RNA_pol_A_bac"/>
    <property type="match status" value="1"/>
</dbReference>
<dbReference type="GO" id="GO:0046983">
    <property type="term" value="F:protein dimerization activity"/>
    <property type="evidence" value="ECO:0007669"/>
    <property type="project" value="InterPro"/>
</dbReference>
<dbReference type="InterPro" id="IPR001514">
    <property type="entry name" value="DNA-dir_RNA_pol_30-40kDasu_CS"/>
</dbReference>
<dbReference type="InterPro" id="IPR036643">
    <property type="entry name" value="RNApol_insert_sf"/>
</dbReference>
<dbReference type="Gene3D" id="3.30.1360.10">
    <property type="entry name" value="RNA polymerase, RBP11-like subunit"/>
    <property type="match status" value="1"/>
</dbReference>
<feature type="domain" description="4Fe-4S ferredoxin-type" evidence="6">
    <location>
        <begin position="174"/>
        <end position="203"/>
    </location>
</feature>
<dbReference type="SMART" id="SM00662">
    <property type="entry name" value="RPOLD"/>
    <property type="match status" value="1"/>
</dbReference>
<proteinExistence type="inferred from homology"/>
<organism evidence="7 8">
    <name type="scientific">Zestosphaera tikiterensis</name>
    <dbReference type="NCBI Taxonomy" id="1973259"/>
    <lineage>
        <taxon>Archaea</taxon>
        <taxon>Thermoproteota</taxon>
        <taxon>Thermoprotei</taxon>
        <taxon>Desulfurococcales</taxon>
        <taxon>Desulfurococcaceae</taxon>
        <taxon>Zestosphaera</taxon>
    </lineage>
</organism>
<comment type="cofactor">
    <cofactor evidence="5">
        <name>[3Fe-4S] cluster</name>
        <dbReference type="ChEBI" id="CHEBI:21137"/>
    </cofactor>
    <text evidence="5">Binds 1 [3Fe-4S] cluster.</text>
</comment>
<evidence type="ECO:0000313" key="7">
    <source>
        <dbReference type="EMBL" id="PUA32202.1"/>
    </source>
</evidence>
<keyword evidence="5" id="KW-0411">Iron-sulfur</keyword>
<dbReference type="Gene3D" id="2.170.120.12">
    <property type="entry name" value="DNA-directed RNA polymerase, insert domain"/>
    <property type="match status" value="1"/>
</dbReference>
<feature type="binding site" evidence="5">
    <location>
        <position position="212"/>
    </location>
    <ligand>
        <name>[3Fe-4S] cluster</name>
        <dbReference type="ChEBI" id="CHEBI:21137"/>
    </ligand>
</feature>
<dbReference type="Proteomes" id="UP000244093">
    <property type="component" value="Unassembled WGS sequence"/>
</dbReference>